<dbReference type="GeneID" id="110777785"/>
<dbReference type="GO" id="GO:0008270">
    <property type="term" value="F:zinc ion binding"/>
    <property type="evidence" value="ECO:0007669"/>
    <property type="project" value="InterPro"/>
</dbReference>
<accession>A0A9R0JKG6</accession>
<dbReference type="InterPro" id="IPR002885">
    <property type="entry name" value="PPR_rpt"/>
</dbReference>
<sequence length="584" mass="64887">MFLTNLTTHNRISTLLHAVSSCRSLWHCQAIHAIVIKSRFINDGFIGDRLVSLYSNLGSSDYAHKLFDEIPEKDLVSWNSFISGFSKRGILDFCLDAFGRMRNMADLKPNEVTLISVVSACTVDGALYEGRCIHGFGVKMGFMGEVKVVNALINMYGKLGMLDAAYVLFNGMRTRSLVSWNSILAVHAQHGASNEVMGLFISMRRVGVKPDQATMVALLQGCTELGIAKQARVVHACIFKCGFEGDMLVWTSLMSLYAKSGELNAAEIVFGELKDPDAVAWTSIVASYAMHGCGSEAIMLFEDMIDSGNRPDHVTLTHLLNACSHGGLVSEGRKYFEDMSRVYGVHPRIDHYSCMVDLLGRAGLMEDAIRLIRSMPMEPNAGVWGALLGACRIHNNVELGKEAAENLFMLNSSDHRNYIMLSNIYSASGQWKDASKIRSLMKGRHLVGNPGYSLIEHGNRVYQFTVGDQSHPDSDKIYAKLEEIVKKIDEAGLARQTEFILHDVAEEIKLDMINKHSEKLALAFGLLVTTTSMPITIIKNLRICGDCHSVMKVVSLIEKRIIIVRDSKRFHHFANGICSCKDYW</sequence>
<dbReference type="Pfam" id="PF14432">
    <property type="entry name" value="DYW_deaminase"/>
    <property type="match status" value="1"/>
</dbReference>
<evidence type="ECO:0000256" key="3">
    <source>
        <dbReference type="PROSITE-ProRule" id="PRU00708"/>
    </source>
</evidence>
<dbReference type="InterPro" id="IPR011990">
    <property type="entry name" value="TPR-like_helical_dom_sf"/>
</dbReference>
<protein>
    <submittedName>
        <fullName evidence="6">Pentatricopeptide repeat-containing protein At5g40410, mitochondrial</fullName>
    </submittedName>
</protein>
<proteinExistence type="inferred from homology"/>
<dbReference type="GO" id="GO:0009451">
    <property type="term" value="P:RNA modification"/>
    <property type="evidence" value="ECO:0007669"/>
    <property type="project" value="InterPro"/>
</dbReference>
<evidence type="ECO:0000256" key="1">
    <source>
        <dbReference type="ARBA" id="ARBA00006643"/>
    </source>
</evidence>
<evidence type="ECO:0000259" key="4">
    <source>
        <dbReference type="Pfam" id="PF14432"/>
    </source>
</evidence>
<dbReference type="InterPro" id="IPR032867">
    <property type="entry name" value="DYW_dom"/>
</dbReference>
<comment type="similarity">
    <text evidence="1">Belongs to the PPR family. PCMP-H subfamily.</text>
</comment>
<dbReference type="Pfam" id="PF20431">
    <property type="entry name" value="E_motif"/>
    <property type="match status" value="1"/>
</dbReference>
<evidence type="ECO:0000313" key="6">
    <source>
        <dbReference type="RefSeq" id="XP_021838061.1"/>
    </source>
</evidence>
<feature type="repeat" description="PPR" evidence="3">
    <location>
        <begin position="176"/>
        <end position="210"/>
    </location>
</feature>
<feature type="domain" description="DYW" evidence="4">
    <location>
        <begin position="494"/>
        <end position="584"/>
    </location>
</feature>
<dbReference type="FunFam" id="1.25.40.10:FF:000475">
    <property type="entry name" value="Pentatricopeptide repeat-containing protein At5g40410, mitochondrial"/>
    <property type="match status" value="1"/>
</dbReference>
<dbReference type="KEGG" id="soe:110777785"/>
<dbReference type="AlphaFoldDB" id="A0A9R0JKG6"/>
<dbReference type="InterPro" id="IPR046849">
    <property type="entry name" value="E2_motif"/>
</dbReference>
<dbReference type="Gene3D" id="1.25.40.10">
    <property type="entry name" value="Tetratricopeptide repeat domain"/>
    <property type="match status" value="3"/>
</dbReference>
<name>A0A9R0JKG6_SPIOL</name>
<evidence type="ECO:0000313" key="5">
    <source>
        <dbReference type="Proteomes" id="UP000813463"/>
    </source>
</evidence>
<evidence type="ECO:0000256" key="2">
    <source>
        <dbReference type="ARBA" id="ARBA00022737"/>
    </source>
</evidence>
<feature type="repeat" description="PPR" evidence="3">
    <location>
        <begin position="277"/>
        <end position="311"/>
    </location>
</feature>
<dbReference type="PANTHER" id="PTHR47926:SF533">
    <property type="entry name" value="DYW DOMAIN-CONTAINING PROTEIN"/>
    <property type="match status" value="1"/>
</dbReference>
<dbReference type="RefSeq" id="XP_021838061.1">
    <property type="nucleotide sequence ID" value="XM_021982369.2"/>
</dbReference>
<dbReference type="PROSITE" id="PS51375">
    <property type="entry name" value="PPR"/>
    <property type="match status" value="3"/>
</dbReference>
<dbReference type="Pfam" id="PF20430">
    <property type="entry name" value="Eplus_motif"/>
    <property type="match status" value="1"/>
</dbReference>
<keyword evidence="5" id="KW-1185">Reference proteome</keyword>
<dbReference type="InterPro" id="IPR046960">
    <property type="entry name" value="PPR_At4g14850-like_plant"/>
</dbReference>
<dbReference type="NCBIfam" id="TIGR00756">
    <property type="entry name" value="PPR"/>
    <property type="match status" value="4"/>
</dbReference>
<reference evidence="5" key="1">
    <citation type="journal article" date="2021" name="Nat. Commun.">
        <title>Genomic analyses provide insights into spinach domestication and the genetic basis of agronomic traits.</title>
        <authorList>
            <person name="Cai X."/>
            <person name="Sun X."/>
            <person name="Xu C."/>
            <person name="Sun H."/>
            <person name="Wang X."/>
            <person name="Ge C."/>
            <person name="Zhang Z."/>
            <person name="Wang Q."/>
            <person name="Fei Z."/>
            <person name="Jiao C."/>
            <person name="Wang Q."/>
        </authorList>
    </citation>
    <scope>NUCLEOTIDE SEQUENCE [LARGE SCALE GENOMIC DNA]</scope>
    <source>
        <strain evidence="5">cv. Varoflay</strain>
    </source>
</reference>
<dbReference type="Pfam" id="PF13041">
    <property type="entry name" value="PPR_2"/>
    <property type="match status" value="2"/>
</dbReference>
<gene>
    <name evidence="6" type="primary">LOC110777785</name>
</gene>
<dbReference type="Proteomes" id="UP000813463">
    <property type="component" value="Chromosome 5"/>
</dbReference>
<dbReference type="OrthoDB" id="185373at2759"/>
<dbReference type="GO" id="GO:0003723">
    <property type="term" value="F:RNA binding"/>
    <property type="evidence" value="ECO:0007669"/>
    <property type="project" value="InterPro"/>
</dbReference>
<feature type="repeat" description="PPR" evidence="3">
    <location>
        <begin position="74"/>
        <end position="104"/>
    </location>
</feature>
<dbReference type="PANTHER" id="PTHR47926">
    <property type="entry name" value="PENTATRICOPEPTIDE REPEAT-CONTAINING PROTEIN"/>
    <property type="match status" value="1"/>
</dbReference>
<reference evidence="6" key="2">
    <citation type="submission" date="2025-08" db="UniProtKB">
        <authorList>
            <consortium name="RefSeq"/>
        </authorList>
    </citation>
    <scope>IDENTIFICATION</scope>
    <source>
        <tissue evidence="6">Leaf</tissue>
    </source>
</reference>
<organism evidence="5 6">
    <name type="scientific">Spinacia oleracea</name>
    <name type="common">Spinach</name>
    <dbReference type="NCBI Taxonomy" id="3562"/>
    <lineage>
        <taxon>Eukaryota</taxon>
        <taxon>Viridiplantae</taxon>
        <taxon>Streptophyta</taxon>
        <taxon>Embryophyta</taxon>
        <taxon>Tracheophyta</taxon>
        <taxon>Spermatophyta</taxon>
        <taxon>Magnoliopsida</taxon>
        <taxon>eudicotyledons</taxon>
        <taxon>Gunneridae</taxon>
        <taxon>Pentapetalae</taxon>
        <taxon>Caryophyllales</taxon>
        <taxon>Chenopodiaceae</taxon>
        <taxon>Chenopodioideae</taxon>
        <taxon>Anserineae</taxon>
        <taxon>Spinacia</taxon>
    </lineage>
</organism>
<dbReference type="Pfam" id="PF01535">
    <property type="entry name" value="PPR"/>
    <property type="match status" value="4"/>
</dbReference>
<dbReference type="FunFam" id="1.25.40.10:FF:000407">
    <property type="entry name" value="Putative pentatricopeptide repeat-containing protein"/>
    <property type="match status" value="1"/>
</dbReference>
<dbReference type="InterPro" id="IPR046848">
    <property type="entry name" value="E_motif"/>
</dbReference>
<keyword evidence="2" id="KW-0677">Repeat</keyword>